<protein>
    <submittedName>
        <fullName evidence="3">Uncharacterized protein</fullName>
    </submittedName>
</protein>
<reference evidence="3 4" key="1">
    <citation type="journal article" date="2021" name="Nat. Commun.">
        <title>Genetic determinants of endophytism in the Arabidopsis root mycobiome.</title>
        <authorList>
            <person name="Mesny F."/>
            <person name="Miyauchi S."/>
            <person name="Thiergart T."/>
            <person name="Pickel B."/>
            <person name="Atanasova L."/>
            <person name="Karlsson M."/>
            <person name="Huettel B."/>
            <person name="Barry K.W."/>
            <person name="Haridas S."/>
            <person name="Chen C."/>
            <person name="Bauer D."/>
            <person name="Andreopoulos W."/>
            <person name="Pangilinan J."/>
            <person name="LaButti K."/>
            <person name="Riley R."/>
            <person name="Lipzen A."/>
            <person name="Clum A."/>
            <person name="Drula E."/>
            <person name="Henrissat B."/>
            <person name="Kohler A."/>
            <person name="Grigoriev I.V."/>
            <person name="Martin F.M."/>
            <person name="Hacquard S."/>
        </authorList>
    </citation>
    <scope>NUCLEOTIDE SEQUENCE [LARGE SCALE GENOMIC DNA]</scope>
    <source>
        <strain evidence="3 4">MPI-SDFR-AT-0080</strain>
    </source>
</reference>
<name>A0ABQ8FVY7_9PEZI</name>
<organism evidence="3 4">
    <name type="scientific">Macrophomina phaseolina</name>
    <dbReference type="NCBI Taxonomy" id="35725"/>
    <lineage>
        <taxon>Eukaryota</taxon>
        <taxon>Fungi</taxon>
        <taxon>Dikarya</taxon>
        <taxon>Ascomycota</taxon>
        <taxon>Pezizomycotina</taxon>
        <taxon>Dothideomycetes</taxon>
        <taxon>Dothideomycetes incertae sedis</taxon>
        <taxon>Botryosphaeriales</taxon>
        <taxon>Botryosphaeriaceae</taxon>
        <taxon>Macrophomina</taxon>
    </lineage>
</organism>
<feature type="region of interest" description="Disordered" evidence="1">
    <location>
        <begin position="37"/>
        <end position="79"/>
    </location>
</feature>
<sequence length="189" mass="21019">MKQIIFFVYFYLWLFDPDAANPSDMRATDLRMYHPTREKRQATQSEAHPTPIKRKISLSAERRGRTSERSKDHPAHFPARTKGQAVCGRVLAATQGKWGSQSSDLHAWLSLRDRAHASVLARTVTHHAAFPCLAADARARRLSSAPPQLPTLIALPLRNAASSPSAMDIPPSAANPYAFVETDVHELFP</sequence>
<accession>A0ABQ8FVY7</accession>
<keyword evidence="4" id="KW-1185">Reference proteome</keyword>
<feature type="compositionally biased region" description="Basic and acidic residues" evidence="1">
    <location>
        <begin position="60"/>
        <end position="75"/>
    </location>
</feature>
<comment type="caution">
    <text evidence="3">The sequence shown here is derived from an EMBL/GenBank/DDBJ whole genome shotgun (WGS) entry which is preliminary data.</text>
</comment>
<evidence type="ECO:0000256" key="1">
    <source>
        <dbReference type="SAM" id="MobiDB-lite"/>
    </source>
</evidence>
<proteinExistence type="predicted"/>
<evidence type="ECO:0000256" key="2">
    <source>
        <dbReference type="SAM" id="SignalP"/>
    </source>
</evidence>
<gene>
    <name evidence="3" type="ORF">B0J12DRAFT_773195</name>
</gene>
<evidence type="ECO:0000313" key="4">
    <source>
        <dbReference type="Proteomes" id="UP000774617"/>
    </source>
</evidence>
<feature type="signal peptide" evidence="2">
    <location>
        <begin position="1"/>
        <end position="20"/>
    </location>
</feature>
<evidence type="ECO:0000313" key="3">
    <source>
        <dbReference type="EMBL" id="KAH7025365.1"/>
    </source>
</evidence>
<dbReference type="Proteomes" id="UP000774617">
    <property type="component" value="Unassembled WGS sequence"/>
</dbReference>
<keyword evidence="2" id="KW-0732">Signal</keyword>
<dbReference type="EMBL" id="JAGTJR010000060">
    <property type="protein sequence ID" value="KAH7025365.1"/>
    <property type="molecule type" value="Genomic_DNA"/>
</dbReference>
<feature type="chain" id="PRO_5047047290" evidence="2">
    <location>
        <begin position="21"/>
        <end position="189"/>
    </location>
</feature>